<evidence type="ECO:0000256" key="1">
    <source>
        <dbReference type="ARBA" id="ARBA00004651"/>
    </source>
</evidence>
<evidence type="ECO:0000313" key="8">
    <source>
        <dbReference type="EMBL" id="MCC3273763.1"/>
    </source>
</evidence>
<feature type="transmembrane region" description="Helical" evidence="6">
    <location>
        <begin position="136"/>
        <end position="158"/>
    </location>
</feature>
<evidence type="ECO:0000256" key="5">
    <source>
        <dbReference type="ARBA" id="ARBA00023136"/>
    </source>
</evidence>
<feature type="transmembrane region" description="Helical" evidence="6">
    <location>
        <begin position="6"/>
        <end position="23"/>
    </location>
</feature>
<keyword evidence="2" id="KW-1003">Cell membrane</keyword>
<evidence type="ECO:0000256" key="2">
    <source>
        <dbReference type="ARBA" id="ARBA00022475"/>
    </source>
</evidence>
<dbReference type="Proteomes" id="UP001155145">
    <property type="component" value="Unassembled WGS sequence"/>
</dbReference>
<dbReference type="PANTHER" id="PTHR35007">
    <property type="entry name" value="INTEGRAL MEMBRANE PROTEIN-RELATED"/>
    <property type="match status" value="1"/>
</dbReference>
<dbReference type="RefSeq" id="WP_227929452.1">
    <property type="nucleotide sequence ID" value="NZ_CP094984.1"/>
</dbReference>
<evidence type="ECO:0000313" key="10">
    <source>
        <dbReference type="Proteomes" id="UP000829758"/>
    </source>
</evidence>
<protein>
    <submittedName>
        <fullName evidence="8">Type II secretion system F family protein</fullName>
    </submittedName>
</protein>
<accession>A0A9X1SA25</accession>
<dbReference type="Proteomes" id="UP000829758">
    <property type="component" value="Chromosome"/>
</dbReference>
<evidence type="ECO:0000259" key="7">
    <source>
        <dbReference type="Pfam" id="PF00482"/>
    </source>
</evidence>
<dbReference type="Pfam" id="PF00482">
    <property type="entry name" value="T2SSF"/>
    <property type="match status" value="1"/>
</dbReference>
<dbReference type="EMBL" id="JAJFZT010000009">
    <property type="protein sequence ID" value="MCC3273763.1"/>
    <property type="molecule type" value="Genomic_DNA"/>
</dbReference>
<evidence type="ECO:0000256" key="6">
    <source>
        <dbReference type="SAM" id="Phobius"/>
    </source>
</evidence>
<evidence type="ECO:0000256" key="4">
    <source>
        <dbReference type="ARBA" id="ARBA00022989"/>
    </source>
</evidence>
<feature type="domain" description="Type II secretion system protein GspF" evidence="7">
    <location>
        <begin position="177"/>
        <end position="302"/>
    </location>
</feature>
<keyword evidence="3 6" id="KW-0812">Transmembrane</keyword>
<keyword evidence="10" id="KW-1185">Reference proteome</keyword>
<evidence type="ECO:0000313" key="11">
    <source>
        <dbReference type="Proteomes" id="UP001155145"/>
    </source>
</evidence>
<dbReference type="AlphaFoldDB" id="A0A9X1SA25"/>
<sequence length="313" mass="33058">MTGLTSMAMLAGAMVGISLLLVLHRLPPLRSTTFAERVAPQLRSVSPASRLLDPSTPDLTPFGPLERILRPVLRDAGRRLARLSPGNRSLAVRLQQAGGTKTVLDFRVEQVLCAGGGLLMGGTATAFLAGSGRIGVPAVVLGILACAAAGFLLRDYLLTHQIKRRNARILAEFPSLAEMMALAVGAGENAVGSLERVSAAAQGELAGEFRRVLAQTRAGTPLTAALEELSDRIRLAPLTRFVDGVSVAVERGTPLADVMRAQAQDVRDAAKRELMETAGKKEIAMMVPVVFGILPLTVLFAVFPGMALLRLGL</sequence>
<organism evidence="8 11">
    <name type="scientific">Arthrobacter zhangbolii</name>
    <dbReference type="NCBI Taxonomy" id="2886936"/>
    <lineage>
        <taxon>Bacteria</taxon>
        <taxon>Bacillati</taxon>
        <taxon>Actinomycetota</taxon>
        <taxon>Actinomycetes</taxon>
        <taxon>Micrococcales</taxon>
        <taxon>Micrococcaceae</taxon>
        <taxon>Arthrobacter</taxon>
    </lineage>
</organism>
<name>A0A9X1SA25_9MICC</name>
<reference evidence="8" key="1">
    <citation type="submission" date="2021-10" db="EMBL/GenBank/DDBJ databases">
        <title>Novel species in genus Arthrobacter.</title>
        <authorList>
            <person name="Liu Y."/>
        </authorList>
    </citation>
    <scope>NUCLEOTIDE SEQUENCE</scope>
    <source>
        <strain evidence="10">zg-Y462</strain>
        <strain evidence="8">Zg-Y462</strain>
    </source>
</reference>
<comment type="subcellular location">
    <subcellularLocation>
        <location evidence="1">Cell membrane</location>
        <topology evidence="1">Multi-pass membrane protein</topology>
    </subcellularLocation>
</comment>
<keyword evidence="4 6" id="KW-1133">Transmembrane helix</keyword>
<evidence type="ECO:0000256" key="3">
    <source>
        <dbReference type="ARBA" id="ARBA00022692"/>
    </source>
</evidence>
<gene>
    <name evidence="8" type="ORF">LJ755_13620</name>
    <name evidence="9" type="ORF">MUK71_11530</name>
</gene>
<proteinExistence type="predicted"/>
<dbReference type="EMBL" id="CP094984">
    <property type="protein sequence ID" value="UON91235.1"/>
    <property type="molecule type" value="Genomic_DNA"/>
</dbReference>
<evidence type="ECO:0000313" key="9">
    <source>
        <dbReference type="EMBL" id="UON91235.1"/>
    </source>
</evidence>
<keyword evidence="5 6" id="KW-0472">Membrane</keyword>
<dbReference type="GO" id="GO:0005886">
    <property type="term" value="C:plasma membrane"/>
    <property type="evidence" value="ECO:0007669"/>
    <property type="project" value="UniProtKB-SubCell"/>
</dbReference>
<dbReference type="PANTHER" id="PTHR35007:SF2">
    <property type="entry name" value="PILUS ASSEMBLE PROTEIN"/>
    <property type="match status" value="1"/>
</dbReference>
<feature type="transmembrane region" description="Helical" evidence="6">
    <location>
        <begin position="111"/>
        <end position="130"/>
    </location>
</feature>
<feature type="transmembrane region" description="Helical" evidence="6">
    <location>
        <begin position="283"/>
        <end position="303"/>
    </location>
</feature>
<dbReference type="InterPro" id="IPR018076">
    <property type="entry name" value="T2SS_GspF_dom"/>
</dbReference>